<accession>A0ABD0QMT3</accession>
<keyword evidence="1" id="KW-0677">Repeat</keyword>
<dbReference type="Pfam" id="PF24987">
    <property type="entry name" value="HEAT_EF3_N"/>
    <property type="match status" value="1"/>
</dbReference>
<proteinExistence type="predicted"/>
<evidence type="ECO:0008006" key="5">
    <source>
        <dbReference type="Google" id="ProtNLM"/>
    </source>
</evidence>
<keyword evidence="4" id="KW-1185">Reference proteome</keyword>
<dbReference type="Gene3D" id="1.25.10.10">
    <property type="entry name" value="Leucine-rich Repeat Variant"/>
    <property type="match status" value="1"/>
</dbReference>
<dbReference type="InterPro" id="IPR021133">
    <property type="entry name" value="HEAT_type_2"/>
</dbReference>
<feature type="repeat" description="HEAT" evidence="2">
    <location>
        <begin position="100"/>
        <end position="133"/>
    </location>
</feature>
<evidence type="ECO:0000313" key="4">
    <source>
        <dbReference type="Proteomes" id="UP001529510"/>
    </source>
</evidence>
<dbReference type="PANTHER" id="PTHR23346">
    <property type="entry name" value="TRANSLATIONAL ACTIVATOR GCN1-RELATED"/>
    <property type="match status" value="1"/>
</dbReference>
<comment type="caution">
    <text evidence="3">The sequence shown here is derived from an EMBL/GenBank/DDBJ whole genome shotgun (WGS) entry which is preliminary data.</text>
</comment>
<dbReference type="InterPro" id="IPR016024">
    <property type="entry name" value="ARM-type_fold"/>
</dbReference>
<dbReference type="Proteomes" id="UP001529510">
    <property type="component" value="Unassembled WGS sequence"/>
</dbReference>
<organism evidence="3 4">
    <name type="scientific">Cirrhinus mrigala</name>
    <name type="common">Mrigala</name>
    <dbReference type="NCBI Taxonomy" id="683832"/>
    <lineage>
        <taxon>Eukaryota</taxon>
        <taxon>Metazoa</taxon>
        <taxon>Chordata</taxon>
        <taxon>Craniata</taxon>
        <taxon>Vertebrata</taxon>
        <taxon>Euteleostomi</taxon>
        <taxon>Actinopterygii</taxon>
        <taxon>Neopterygii</taxon>
        <taxon>Teleostei</taxon>
        <taxon>Ostariophysi</taxon>
        <taxon>Cypriniformes</taxon>
        <taxon>Cyprinidae</taxon>
        <taxon>Labeoninae</taxon>
        <taxon>Labeonini</taxon>
        <taxon>Cirrhinus</taxon>
    </lineage>
</organism>
<protein>
    <recommendedName>
        <fullName evidence="5">Cullin-associated and neddylation-dissociated protein 1</fullName>
    </recommendedName>
</protein>
<dbReference type="PROSITE" id="PS50077">
    <property type="entry name" value="HEAT_REPEAT"/>
    <property type="match status" value="1"/>
</dbReference>
<dbReference type="SUPFAM" id="SSF48371">
    <property type="entry name" value="ARM repeat"/>
    <property type="match status" value="1"/>
</dbReference>
<evidence type="ECO:0000256" key="2">
    <source>
        <dbReference type="PROSITE-ProRule" id="PRU00103"/>
    </source>
</evidence>
<feature type="non-terminal residue" evidence="3">
    <location>
        <position position="1"/>
    </location>
</feature>
<reference evidence="3 4" key="1">
    <citation type="submission" date="2024-05" db="EMBL/GenBank/DDBJ databases">
        <title>Genome sequencing and assembly of Indian major carp, Cirrhinus mrigala (Hamilton, 1822).</title>
        <authorList>
            <person name="Mohindra V."/>
            <person name="Chowdhury L.M."/>
            <person name="Lal K."/>
            <person name="Jena J.K."/>
        </authorList>
    </citation>
    <scope>NUCLEOTIDE SEQUENCE [LARGE SCALE GENOMIC DNA]</scope>
    <source>
        <strain evidence="3">CM1030</strain>
        <tissue evidence="3">Blood</tissue>
    </source>
</reference>
<name>A0ABD0QMT3_CIRMR</name>
<evidence type="ECO:0000256" key="1">
    <source>
        <dbReference type="ARBA" id="ARBA00022737"/>
    </source>
</evidence>
<sequence>SVELLGAMAFCAPKQLSSCLPNIVPKLTEVLTDSHVKVQKAGQQALRQIGSVIRNPEILAITPILLDALTDPSHRTQHCLQTLLDTKFVHFIDAPSLALIMPIVQRAFQDRSTDTRKMAAQIIGNMYSLTDQK</sequence>
<dbReference type="AlphaFoldDB" id="A0ABD0QMT3"/>
<dbReference type="PANTHER" id="PTHR23346:SF7">
    <property type="entry name" value="STALLED RIBOSOME SENSOR GCN1"/>
    <property type="match status" value="1"/>
</dbReference>
<dbReference type="Pfam" id="PF24984">
    <property type="entry name" value="HEAT_EF3_GNC1"/>
    <property type="match status" value="1"/>
</dbReference>
<feature type="non-terminal residue" evidence="3">
    <location>
        <position position="133"/>
    </location>
</feature>
<evidence type="ECO:0000313" key="3">
    <source>
        <dbReference type="EMBL" id="KAL0187333.1"/>
    </source>
</evidence>
<dbReference type="InterPro" id="IPR011989">
    <property type="entry name" value="ARM-like"/>
</dbReference>
<gene>
    <name evidence="3" type="ORF">M9458_019003</name>
</gene>
<dbReference type="EMBL" id="JAMKFB020000008">
    <property type="protein sequence ID" value="KAL0187333.1"/>
    <property type="molecule type" value="Genomic_DNA"/>
</dbReference>